<dbReference type="EMBL" id="HG529671">
    <property type="protein sequence ID" value="CDI55967.1"/>
    <property type="molecule type" value="Genomic_DNA"/>
</dbReference>
<comment type="subcellular location">
    <subcellularLocation>
        <location evidence="1">Cytoplasm</location>
    </subcellularLocation>
    <subcellularLocation>
        <location evidence="1">Nucleus</location>
    </subcellularLocation>
</comment>
<sequence length="111" mass="11560">MAAPPISTIDTRPDSRRLADFAAKASETFVSAYYAASDSPQRTNLVPTLYLPNSSIVWNGTPVSGQQELTAMLNSMPGSKHEVQAFDSHALGGAVHGGGQDGGENNALSPS</sequence>
<feature type="region of interest" description="Disordered" evidence="2">
    <location>
        <begin position="90"/>
        <end position="111"/>
    </location>
</feature>
<keyword evidence="1" id="KW-0963">Cytoplasm</keyword>
<keyword evidence="1" id="KW-0813">Transport</keyword>
<reference evidence="4" key="1">
    <citation type="journal article" date="2014" name="Genome Biol. Evol.">
        <title>Gene Loss Rather Than Gene Gain Is Associated with a Host Jump from Monocots to Dicots in the Smut Fungus Melanopsichium pennsylvanicum.</title>
        <authorList>
            <person name="Sharma R."/>
            <person name="Mishra B."/>
            <person name="Runge F."/>
            <person name="Thines M."/>
        </authorList>
    </citation>
    <scope>NUCLEOTIDE SEQUENCE</scope>
    <source>
        <strain evidence="4">4</strain>
    </source>
</reference>
<dbReference type="InterPro" id="IPR045875">
    <property type="entry name" value="NTF2"/>
</dbReference>
<dbReference type="GO" id="GO:0005634">
    <property type="term" value="C:nucleus"/>
    <property type="evidence" value="ECO:0007669"/>
    <property type="project" value="UniProtKB-SubCell"/>
</dbReference>
<dbReference type="Gene3D" id="3.10.450.50">
    <property type="match status" value="1"/>
</dbReference>
<accession>A0A077R9T2</accession>
<dbReference type="GO" id="GO:0005737">
    <property type="term" value="C:cytoplasm"/>
    <property type="evidence" value="ECO:0007669"/>
    <property type="project" value="UniProtKB-SubCell"/>
</dbReference>
<dbReference type="InterPro" id="IPR032710">
    <property type="entry name" value="NTF2-like_dom_sf"/>
</dbReference>
<comment type="function">
    <text evidence="1">Has a role in nuclear-cytoplasmic transport of proteins and mRNAs.</text>
</comment>
<keyword evidence="1" id="KW-0539">Nucleus</keyword>
<dbReference type="AlphaFoldDB" id="A0A077R9T2"/>
<dbReference type="PROSITE" id="PS50177">
    <property type="entry name" value="NTF2_DOMAIN"/>
    <property type="match status" value="1"/>
</dbReference>
<evidence type="ECO:0000259" key="3">
    <source>
        <dbReference type="PROSITE" id="PS50177"/>
    </source>
</evidence>
<dbReference type="SUPFAM" id="SSF54427">
    <property type="entry name" value="NTF2-like"/>
    <property type="match status" value="1"/>
</dbReference>
<evidence type="ECO:0000256" key="2">
    <source>
        <dbReference type="SAM" id="MobiDB-lite"/>
    </source>
</evidence>
<feature type="domain" description="NTF2" evidence="3">
    <location>
        <begin position="25"/>
        <end position="99"/>
    </location>
</feature>
<dbReference type="GO" id="GO:0015031">
    <property type="term" value="P:protein transport"/>
    <property type="evidence" value="ECO:0007669"/>
    <property type="project" value="UniProtKB-KW"/>
</dbReference>
<dbReference type="PANTHER" id="PTHR12612">
    <property type="entry name" value="NUCLEAR TRANSPORT FACTOR 2"/>
    <property type="match status" value="1"/>
</dbReference>
<protein>
    <submittedName>
        <fullName evidence="4">Related to MTR2-mRNA export protein</fullName>
    </submittedName>
</protein>
<evidence type="ECO:0000256" key="1">
    <source>
        <dbReference type="RuleBase" id="RU369002"/>
    </source>
</evidence>
<dbReference type="InterPro" id="IPR002075">
    <property type="entry name" value="NTF2_dom"/>
</dbReference>
<dbReference type="InterPro" id="IPR018222">
    <property type="entry name" value="Nuclear_transport_factor_2_euk"/>
</dbReference>
<proteinExistence type="predicted"/>
<keyword evidence="1" id="KW-0653">Protein transport</keyword>
<dbReference type="GO" id="GO:0051028">
    <property type="term" value="P:mRNA transport"/>
    <property type="evidence" value="ECO:0007669"/>
    <property type="project" value="UniProtKB-UniRule"/>
</dbReference>
<name>A0A077R9T2_9BASI</name>
<dbReference type="Pfam" id="PF02136">
    <property type="entry name" value="NTF2"/>
    <property type="match status" value="1"/>
</dbReference>
<evidence type="ECO:0000313" key="4">
    <source>
        <dbReference type="EMBL" id="CDI55967.1"/>
    </source>
</evidence>
<dbReference type="GO" id="GO:0006913">
    <property type="term" value="P:nucleocytoplasmic transport"/>
    <property type="evidence" value="ECO:0007669"/>
    <property type="project" value="UniProtKB-UniRule"/>
</dbReference>
<organism evidence="4">
    <name type="scientific">Melanopsichium pennsylvanicum 4</name>
    <dbReference type="NCBI Taxonomy" id="1398559"/>
    <lineage>
        <taxon>Eukaryota</taxon>
        <taxon>Fungi</taxon>
        <taxon>Dikarya</taxon>
        <taxon>Basidiomycota</taxon>
        <taxon>Ustilaginomycotina</taxon>
        <taxon>Ustilaginomycetes</taxon>
        <taxon>Ustilaginales</taxon>
        <taxon>Ustilaginaceae</taxon>
        <taxon>Melanopsichium</taxon>
    </lineage>
</organism>